<sequence length="89" mass="9605">MLTFFESPLNVLHLSSKILVAGLVMLLAGIYGAYLYNGQMPIALLVAMHSLTILGPTLIKIGYVMRLLAQYRIRGPETSVGACLQAIAV</sequence>
<feature type="transmembrane region" description="Helical" evidence="1">
    <location>
        <begin position="42"/>
        <end position="64"/>
    </location>
</feature>
<name>A0A4R7UNS6_9PSED</name>
<gene>
    <name evidence="2" type="ORF">EDF87_13420</name>
</gene>
<dbReference type="EMBL" id="SOCQ01000034">
    <property type="protein sequence ID" value="TDV34250.1"/>
    <property type="molecule type" value="Genomic_DNA"/>
</dbReference>
<dbReference type="Proteomes" id="UP000295804">
    <property type="component" value="Unassembled WGS sequence"/>
</dbReference>
<keyword evidence="1" id="KW-1133">Transmembrane helix</keyword>
<dbReference type="AlphaFoldDB" id="A0A4R7UNS6"/>
<accession>A0A4R7UNS6</accession>
<dbReference type="RefSeq" id="WP_134178506.1">
    <property type="nucleotide sequence ID" value="NZ_SOCQ01000034.1"/>
</dbReference>
<feature type="transmembrane region" description="Helical" evidence="1">
    <location>
        <begin position="18"/>
        <end position="36"/>
    </location>
</feature>
<keyword evidence="1" id="KW-0472">Membrane</keyword>
<organism evidence="2 3">
    <name type="scientific">Pseudomonas helmanticensis</name>
    <dbReference type="NCBI Taxonomy" id="1471381"/>
    <lineage>
        <taxon>Bacteria</taxon>
        <taxon>Pseudomonadati</taxon>
        <taxon>Pseudomonadota</taxon>
        <taxon>Gammaproteobacteria</taxon>
        <taxon>Pseudomonadales</taxon>
        <taxon>Pseudomonadaceae</taxon>
        <taxon>Pseudomonas</taxon>
    </lineage>
</organism>
<evidence type="ECO:0000256" key="1">
    <source>
        <dbReference type="SAM" id="Phobius"/>
    </source>
</evidence>
<evidence type="ECO:0008006" key="4">
    <source>
        <dbReference type="Google" id="ProtNLM"/>
    </source>
</evidence>
<reference evidence="2 3" key="1">
    <citation type="submission" date="2019-03" db="EMBL/GenBank/DDBJ databases">
        <title>Genomic analyses of the natural microbiome of Caenorhabditis elegans.</title>
        <authorList>
            <person name="Samuel B."/>
        </authorList>
    </citation>
    <scope>NUCLEOTIDE SEQUENCE [LARGE SCALE GENOMIC DNA]</scope>
    <source>
        <strain evidence="2 3">BIGb0525</strain>
    </source>
</reference>
<evidence type="ECO:0000313" key="2">
    <source>
        <dbReference type="EMBL" id="TDV34250.1"/>
    </source>
</evidence>
<evidence type="ECO:0000313" key="3">
    <source>
        <dbReference type="Proteomes" id="UP000295804"/>
    </source>
</evidence>
<keyword evidence="1" id="KW-0812">Transmembrane</keyword>
<comment type="caution">
    <text evidence="2">The sequence shown here is derived from an EMBL/GenBank/DDBJ whole genome shotgun (WGS) entry which is preliminary data.</text>
</comment>
<proteinExistence type="predicted"/>
<protein>
    <recommendedName>
        <fullName evidence="4">Transmembrane sensor/regulator PpyR</fullName>
    </recommendedName>
</protein>